<dbReference type="Pfam" id="PF03797">
    <property type="entry name" value="Autotransporter"/>
    <property type="match status" value="1"/>
</dbReference>
<protein>
    <submittedName>
        <fullName evidence="2">Outer membrane autotransporter barrel domain-containing protein</fullName>
    </submittedName>
</protein>
<dbReference type="InterPro" id="IPR036709">
    <property type="entry name" value="Autotransporte_beta_dom_sf"/>
</dbReference>
<dbReference type="Proteomes" id="UP000242957">
    <property type="component" value="Unassembled WGS sequence"/>
</dbReference>
<organism evidence="2 3">
    <name type="scientific">Pseudomonas jinjuensis</name>
    <dbReference type="NCBI Taxonomy" id="198616"/>
    <lineage>
        <taxon>Bacteria</taxon>
        <taxon>Pseudomonadati</taxon>
        <taxon>Pseudomonadota</taxon>
        <taxon>Gammaproteobacteria</taxon>
        <taxon>Pseudomonadales</taxon>
        <taxon>Pseudomonadaceae</taxon>
        <taxon>Pseudomonas</taxon>
    </lineage>
</organism>
<evidence type="ECO:0000313" key="3">
    <source>
        <dbReference type="Proteomes" id="UP000242957"/>
    </source>
</evidence>
<evidence type="ECO:0000259" key="1">
    <source>
        <dbReference type="PROSITE" id="PS51208"/>
    </source>
</evidence>
<gene>
    <name evidence="2" type="ORF">SAMN05216193_10982</name>
</gene>
<dbReference type="RefSeq" id="WP_169720237.1">
    <property type="nucleotide sequence ID" value="NZ_FNIJ01000009.1"/>
</dbReference>
<dbReference type="NCBIfam" id="TIGR01414">
    <property type="entry name" value="autotrans_barl"/>
    <property type="match status" value="1"/>
</dbReference>
<keyword evidence="3" id="KW-1185">Reference proteome</keyword>
<reference evidence="3" key="1">
    <citation type="submission" date="2016-10" db="EMBL/GenBank/DDBJ databases">
        <authorList>
            <person name="Varghese N."/>
            <person name="Submissions S."/>
        </authorList>
    </citation>
    <scope>NUCLEOTIDE SEQUENCE [LARGE SCALE GENOMIC DNA]</scope>
    <source>
        <strain evidence="3">JCM 21621</strain>
    </source>
</reference>
<dbReference type="InterPro" id="IPR005546">
    <property type="entry name" value="Autotransporte_beta"/>
</dbReference>
<evidence type="ECO:0000313" key="2">
    <source>
        <dbReference type="EMBL" id="SDO24683.1"/>
    </source>
</evidence>
<dbReference type="GO" id="GO:0019867">
    <property type="term" value="C:outer membrane"/>
    <property type="evidence" value="ECO:0007669"/>
    <property type="project" value="InterPro"/>
</dbReference>
<proteinExistence type="predicted"/>
<dbReference type="SUPFAM" id="SSF103515">
    <property type="entry name" value="Autotransporter"/>
    <property type="match status" value="1"/>
</dbReference>
<dbReference type="AlphaFoldDB" id="A0A1H0HZV3"/>
<sequence>MLGVAASAEFGYPFARRGNLEIEPQAQLVWQHLDFESTRDRFSSIDFEDSNPLSARLGVSLRTPSAQVRPYLKIDFWQDFGGDDSVRFGSSAPVETRRRSSTAELAGGVTVDLHSALSLYATASHAENLDSNHAQALTGVIGMRLSW</sequence>
<dbReference type="PROSITE" id="PS51208">
    <property type="entry name" value="AUTOTRANSPORTER"/>
    <property type="match status" value="1"/>
</dbReference>
<dbReference type="Gene3D" id="2.40.128.130">
    <property type="entry name" value="Autotransporter beta-domain"/>
    <property type="match status" value="1"/>
</dbReference>
<name>A0A1H0HZV3_9PSED</name>
<dbReference type="InterPro" id="IPR006315">
    <property type="entry name" value="OM_autotransptr_brl_dom"/>
</dbReference>
<feature type="domain" description="Autotransporter" evidence="1">
    <location>
        <begin position="1"/>
        <end position="147"/>
    </location>
</feature>
<dbReference type="EMBL" id="FNIJ01000009">
    <property type="protein sequence ID" value="SDO24683.1"/>
    <property type="molecule type" value="Genomic_DNA"/>
</dbReference>
<dbReference type="STRING" id="198616.SAMN05216193_10982"/>
<accession>A0A1H0HZV3</accession>